<feature type="repeat" description="WD" evidence="6">
    <location>
        <begin position="497"/>
        <end position="531"/>
    </location>
</feature>
<dbReference type="STRING" id="240176.A8NCN8"/>
<feature type="repeat" description="WD" evidence="6">
    <location>
        <begin position="319"/>
        <end position="351"/>
    </location>
</feature>
<evidence type="ECO:0000256" key="3">
    <source>
        <dbReference type="ARBA" id="ARBA00022574"/>
    </source>
</evidence>
<dbReference type="GO" id="GO:0000028">
    <property type="term" value="P:ribosomal small subunit assembly"/>
    <property type="evidence" value="ECO:0007669"/>
    <property type="project" value="TreeGrafter"/>
</dbReference>
<keyword evidence="4" id="KW-0677">Repeat</keyword>
<feature type="repeat" description="WD" evidence="6">
    <location>
        <begin position="447"/>
        <end position="481"/>
    </location>
</feature>
<dbReference type="Pfam" id="PF04003">
    <property type="entry name" value="Utp12"/>
    <property type="match status" value="1"/>
</dbReference>
<feature type="region of interest" description="Disordered" evidence="7">
    <location>
        <begin position="536"/>
        <end position="557"/>
    </location>
</feature>
<feature type="repeat" description="WD" evidence="6">
    <location>
        <begin position="361"/>
        <end position="394"/>
    </location>
</feature>
<name>A8NCN8_COPC7</name>
<dbReference type="HOGENOM" id="CLU_010458_0_0_1"/>
<dbReference type="InterPro" id="IPR007148">
    <property type="entry name" value="SSU_processome_Utp12"/>
</dbReference>
<keyword evidence="5" id="KW-0539">Nucleus</keyword>
<dbReference type="InterPro" id="IPR027145">
    <property type="entry name" value="PWP2"/>
</dbReference>
<evidence type="ECO:0000313" key="11">
    <source>
        <dbReference type="Proteomes" id="UP000001861"/>
    </source>
</evidence>
<proteinExistence type="inferred from homology"/>
<dbReference type="InterPro" id="IPR024977">
    <property type="entry name" value="Apc4-like_WD40_dom"/>
</dbReference>
<dbReference type="GO" id="GO:0000462">
    <property type="term" value="P:maturation of SSU-rRNA from tricistronic rRNA transcript (SSU-rRNA, 5.8S rRNA, LSU-rRNA)"/>
    <property type="evidence" value="ECO:0007669"/>
    <property type="project" value="TreeGrafter"/>
</dbReference>
<dbReference type="VEuPathDB" id="FungiDB:CC1G_03596"/>
<evidence type="ECO:0000259" key="8">
    <source>
        <dbReference type="Pfam" id="PF04003"/>
    </source>
</evidence>
<evidence type="ECO:0000256" key="2">
    <source>
        <dbReference type="ARBA" id="ARBA00010226"/>
    </source>
</evidence>
<feature type="repeat" description="WD" evidence="6">
    <location>
        <begin position="121"/>
        <end position="155"/>
    </location>
</feature>
<dbReference type="Gene3D" id="2.130.10.10">
    <property type="entry name" value="YVTN repeat-like/Quinoprotein amine dehydrogenase"/>
    <property type="match status" value="3"/>
</dbReference>
<dbReference type="EMBL" id="AACS02000009">
    <property type="protein sequence ID" value="EAU89331.2"/>
    <property type="molecule type" value="Genomic_DNA"/>
</dbReference>
<feature type="domain" description="Anaphase-promoting complex subunit 4-like WD40" evidence="9">
    <location>
        <begin position="23"/>
        <end position="84"/>
    </location>
</feature>
<evidence type="ECO:0000256" key="4">
    <source>
        <dbReference type="ARBA" id="ARBA00022737"/>
    </source>
</evidence>
<comment type="caution">
    <text evidence="10">The sequence shown here is derived from an EMBL/GenBank/DDBJ whole genome shotgun (WGS) entry which is preliminary data.</text>
</comment>
<dbReference type="CDD" id="cd00200">
    <property type="entry name" value="WD40"/>
    <property type="match status" value="1"/>
</dbReference>
<evidence type="ECO:0000313" key="10">
    <source>
        <dbReference type="EMBL" id="EAU89331.2"/>
    </source>
</evidence>
<comment type="subcellular location">
    <subcellularLocation>
        <location evidence="1">Nucleus</location>
        <location evidence="1">Nucleolus</location>
    </subcellularLocation>
</comment>
<keyword evidence="11" id="KW-1185">Reference proteome</keyword>
<dbReference type="GeneID" id="6009070"/>
<dbReference type="OMA" id="VYEWQSE"/>
<feature type="repeat" description="WD" evidence="6">
    <location>
        <begin position="165"/>
        <end position="206"/>
    </location>
</feature>
<dbReference type="Proteomes" id="UP000001861">
    <property type="component" value="Unassembled WGS sequence"/>
</dbReference>
<dbReference type="KEGG" id="cci:CC1G_03596"/>
<dbReference type="RefSeq" id="XP_001832582.2">
    <property type="nucleotide sequence ID" value="XM_001832530.2"/>
</dbReference>
<evidence type="ECO:0000259" key="9">
    <source>
        <dbReference type="Pfam" id="PF12894"/>
    </source>
</evidence>
<feature type="compositionally biased region" description="Basic and acidic residues" evidence="7">
    <location>
        <begin position="536"/>
        <end position="548"/>
    </location>
</feature>
<reference evidence="10 11" key="1">
    <citation type="journal article" date="2010" name="Proc. Natl. Acad. Sci. U.S.A.">
        <title>Insights into evolution of multicellular fungi from the assembled chromosomes of the mushroom Coprinopsis cinerea (Coprinus cinereus).</title>
        <authorList>
            <person name="Stajich J.E."/>
            <person name="Wilke S.K."/>
            <person name="Ahren D."/>
            <person name="Au C.H."/>
            <person name="Birren B.W."/>
            <person name="Borodovsky M."/>
            <person name="Burns C."/>
            <person name="Canback B."/>
            <person name="Casselton L.A."/>
            <person name="Cheng C.K."/>
            <person name="Deng J."/>
            <person name="Dietrich F.S."/>
            <person name="Fargo D.C."/>
            <person name="Farman M.L."/>
            <person name="Gathman A.C."/>
            <person name="Goldberg J."/>
            <person name="Guigo R."/>
            <person name="Hoegger P.J."/>
            <person name="Hooker J.B."/>
            <person name="Huggins A."/>
            <person name="James T.Y."/>
            <person name="Kamada T."/>
            <person name="Kilaru S."/>
            <person name="Kodira C."/>
            <person name="Kues U."/>
            <person name="Kupfer D."/>
            <person name="Kwan H.S."/>
            <person name="Lomsadze A."/>
            <person name="Li W."/>
            <person name="Lilly W.W."/>
            <person name="Ma L.J."/>
            <person name="Mackey A.J."/>
            <person name="Manning G."/>
            <person name="Martin F."/>
            <person name="Muraguchi H."/>
            <person name="Natvig D.O."/>
            <person name="Palmerini H."/>
            <person name="Ramesh M.A."/>
            <person name="Rehmeyer C.J."/>
            <person name="Roe B.A."/>
            <person name="Shenoy N."/>
            <person name="Stanke M."/>
            <person name="Ter-Hovhannisyan V."/>
            <person name="Tunlid A."/>
            <person name="Velagapudi R."/>
            <person name="Vision T.J."/>
            <person name="Zeng Q."/>
            <person name="Zolan M.E."/>
            <person name="Pukkila P.J."/>
        </authorList>
    </citation>
    <scope>NUCLEOTIDE SEQUENCE [LARGE SCALE GENOMIC DNA]</scope>
    <source>
        <strain evidence="11">Okayama-7 / 130 / ATCC MYA-4618 / FGSC 9003</strain>
    </source>
</reference>
<dbReference type="FunFam" id="2.130.10.10:FF:000938">
    <property type="entry name" value="Probable periodic tryptophan protein PWP2"/>
    <property type="match status" value="1"/>
</dbReference>
<dbReference type="InterPro" id="IPR001680">
    <property type="entry name" value="WD40_rpt"/>
</dbReference>
<dbReference type="PROSITE" id="PS50294">
    <property type="entry name" value="WD_REPEATS_REGION"/>
    <property type="match status" value="5"/>
</dbReference>
<dbReference type="InterPro" id="IPR011047">
    <property type="entry name" value="Quinoprotein_ADH-like_sf"/>
</dbReference>
<dbReference type="eggNOG" id="KOG0291">
    <property type="taxonomic scope" value="Eukaryota"/>
</dbReference>
<evidence type="ECO:0000256" key="1">
    <source>
        <dbReference type="ARBA" id="ARBA00004604"/>
    </source>
</evidence>
<sequence>MLKSLQGPHFIPVGNRVSVFDLVNNKSFTFPFENRKNITTIALSPDGNVLISVDEDGRALLVNARRGVVMHHFNFHKTVKDIKFSPDGKYIAVTHGPHVQVWCTPNHLVREFAPFNLHRTYTGHHDEVLSISWSPDSRCFITTSRDMTARLFTLNPLDGFRPKTFAGHRDAVQSAYFSANGDTIYTVSKDGAVFTWKAKDEDGSDSDEPMASTSTEIYGRIANTRWGIQKRNYFNQANTKVVCSTFHPASNLLVVGFTSGIFGIWELPEFTSIHTLSISQEKISSVAINASGEWLAFGARKLGQLLVWEWQSESYVLKQQGHFFDMNTLDYAPDGQTIATGGDDGKVKLWSSFSGFCFVTFTEHTAPVSTVSFAKQGSVLFTASLDGTVRAYDLIRYRNFRVFTSPRPVQFSCLAVDPSGEVVAAGSTDSFEVFLWSVQTGKLLDILTGHEGPISSLAFSPAGDNQLASGSWDKTVRIWSVFGRSRAVEPFNLSGDVLAVAFRPDGNELAVSTLDGQITFFDVRDGKQTNVIEGRKDVSGGRKADDRVSAANSSSGKSYNSLAYTADGRCLLAGGNSKYVVLYDVREGEGLMLKKFQISQNLSLDGTEEFLDSRKVNEVGINTDLIDDGDESDLEDRLDTTLPGARRGAGDMSVRKYRQEARTKCIRFSPTGRAWAAASTEGLLIYSLDEAVTFDPFDLSIDLTPQAVLEVLSQREYLKALVMAFRLNEKPLIQRVYESIPPADIRLLSRQLPLVYVPNLLRFVAEHLEKSPHLEFDLIWSKTLLMLHGRYLKERSGEYASVFRVLQKGLSDSEQSISRITLIDIADYFGMTSTSDSRVNLGFPWFATFPFSLRTAVKLIIAPVERQEAAHLAPGQHWSGLPPALQVASRMLSMLDVAYETLEGNQERRREHAHCLLEEPTNHHTPTRNVAAAAPHN</sequence>
<dbReference type="InterPro" id="IPR015943">
    <property type="entry name" value="WD40/YVTN_repeat-like_dom_sf"/>
</dbReference>
<dbReference type="GO" id="GO:0032040">
    <property type="term" value="C:small-subunit processome"/>
    <property type="evidence" value="ECO:0007669"/>
    <property type="project" value="TreeGrafter"/>
</dbReference>
<feature type="domain" description="Small-subunit processome Utp12" evidence="8">
    <location>
        <begin position="728"/>
        <end position="820"/>
    </location>
</feature>
<dbReference type="InParanoid" id="A8NCN8"/>
<dbReference type="PANTHER" id="PTHR19858">
    <property type="entry name" value="WD40 REPEAT PROTEIN"/>
    <property type="match status" value="1"/>
</dbReference>
<organism evidence="10 11">
    <name type="scientific">Coprinopsis cinerea (strain Okayama-7 / 130 / ATCC MYA-4618 / FGSC 9003)</name>
    <name type="common">Inky cap fungus</name>
    <name type="synonym">Hormographiella aspergillata</name>
    <dbReference type="NCBI Taxonomy" id="240176"/>
    <lineage>
        <taxon>Eukaryota</taxon>
        <taxon>Fungi</taxon>
        <taxon>Dikarya</taxon>
        <taxon>Basidiomycota</taxon>
        <taxon>Agaricomycotina</taxon>
        <taxon>Agaricomycetes</taxon>
        <taxon>Agaricomycetidae</taxon>
        <taxon>Agaricales</taxon>
        <taxon>Agaricineae</taxon>
        <taxon>Psathyrellaceae</taxon>
        <taxon>Coprinopsis</taxon>
    </lineage>
</organism>
<dbReference type="GO" id="GO:0034388">
    <property type="term" value="C:Pwp2p-containing subcomplex of 90S preribosome"/>
    <property type="evidence" value="ECO:0007669"/>
    <property type="project" value="TreeGrafter"/>
</dbReference>
<dbReference type="PROSITE" id="PS50082">
    <property type="entry name" value="WD_REPEATS_2"/>
    <property type="match status" value="6"/>
</dbReference>
<dbReference type="SMART" id="SM00320">
    <property type="entry name" value="WD40"/>
    <property type="match status" value="13"/>
</dbReference>
<dbReference type="PANTHER" id="PTHR19858:SF0">
    <property type="entry name" value="PERIODIC TRYPTOPHAN PROTEIN 2 HOMOLOG"/>
    <property type="match status" value="1"/>
</dbReference>
<evidence type="ECO:0000256" key="6">
    <source>
        <dbReference type="PROSITE-ProRule" id="PRU00221"/>
    </source>
</evidence>
<protein>
    <submittedName>
        <fullName evidence="10">WD repeat-containing protein</fullName>
    </submittedName>
</protein>
<keyword evidence="3 6" id="KW-0853">WD repeat</keyword>
<evidence type="ECO:0000256" key="7">
    <source>
        <dbReference type="SAM" id="MobiDB-lite"/>
    </source>
</evidence>
<dbReference type="Pfam" id="PF12894">
    <property type="entry name" value="ANAPC4_WD40"/>
    <property type="match status" value="1"/>
</dbReference>
<evidence type="ECO:0000256" key="5">
    <source>
        <dbReference type="ARBA" id="ARBA00023242"/>
    </source>
</evidence>
<dbReference type="FunCoup" id="A8NCN8">
    <property type="interactions" value="399"/>
</dbReference>
<gene>
    <name evidence="10" type="ORF">CC1G_03596</name>
</gene>
<comment type="similarity">
    <text evidence="2">Belongs to the WD repeat PWP2 family.</text>
</comment>
<dbReference type="Pfam" id="PF00400">
    <property type="entry name" value="WD40"/>
    <property type="match status" value="6"/>
</dbReference>
<dbReference type="OrthoDB" id="3142434at2759"/>
<dbReference type="AlphaFoldDB" id="A8NCN8"/>
<feature type="region of interest" description="Disordered" evidence="7">
    <location>
        <begin position="917"/>
        <end position="937"/>
    </location>
</feature>
<accession>A8NCN8</accession>
<dbReference type="SUPFAM" id="SSF50998">
    <property type="entry name" value="Quinoprotein alcohol dehydrogenase-like"/>
    <property type="match status" value="2"/>
</dbReference>